<dbReference type="AlphaFoldDB" id="A0A1S2D5M7"/>
<evidence type="ECO:0000256" key="2">
    <source>
        <dbReference type="SAM" id="SignalP"/>
    </source>
</evidence>
<dbReference type="EMBL" id="MKFU01000004">
    <property type="protein sequence ID" value="OHY95181.1"/>
    <property type="molecule type" value="Genomic_DNA"/>
</dbReference>
<evidence type="ECO:0000313" key="3">
    <source>
        <dbReference type="EMBL" id="OHY95181.1"/>
    </source>
</evidence>
<feature type="compositionally biased region" description="Polar residues" evidence="1">
    <location>
        <begin position="189"/>
        <end position="200"/>
    </location>
</feature>
<organism evidence="3 4">
    <name type="scientific">Aeromonas sobria</name>
    <dbReference type="NCBI Taxonomy" id="646"/>
    <lineage>
        <taxon>Bacteria</taxon>
        <taxon>Pseudomonadati</taxon>
        <taxon>Pseudomonadota</taxon>
        <taxon>Gammaproteobacteria</taxon>
        <taxon>Aeromonadales</taxon>
        <taxon>Aeromonadaceae</taxon>
        <taxon>Aeromonas</taxon>
    </lineage>
</organism>
<dbReference type="STRING" id="646.BJD16_09405"/>
<sequence>MHKKSALLTVITLAIAAYAGSAAAAVPNFTASCPMNIQVKAQGGNVFINGKKATLKTDAPTAYSAQSGKIMIGITSASANSEPSVDYAIKHDKRANGICTVSAWSAGKDAALPMAKGDSPYQGKWTAKNSETGATVANIQIDGKEQVWVNGVKVKAKRTDGALQFRQGTILYTLQGDPRIRNESDWNDSDAQNSGPITLQ</sequence>
<protein>
    <recommendedName>
        <fullName evidence="5">Lipoprotein</fullName>
    </recommendedName>
</protein>
<feature type="chain" id="PRO_5010287718" description="Lipoprotein" evidence="2">
    <location>
        <begin position="25"/>
        <end position="200"/>
    </location>
</feature>
<name>A0A1S2D5M7_AERSO</name>
<dbReference type="OrthoDB" id="5592783at2"/>
<evidence type="ECO:0000313" key="4">
    <source>
        <dbReference type="Proteomes" id="UP000179934"/>
    </source>
</evidence>
<reference evidence="3 4" key="1">
    <citation type="submission" date="2016-09" db="EMBL/GenBank/DDBJ databases">
        <title>Draft Genome Sequence of Aeromonas sobria Strain 08005, Isolated from Sick Rana catesbeiana.</title>
        <authorList>
            <person name="Yang Q."/>
        </authorList>
    </citation>
    <scope>NUCLEOTIDE SEQUENCE [LARGE SCALE GENOMIC DNA]</scope>
    <source>
        <strain evidence="3 4">08005</strain>
    </source>
</reference>
<dbReference type="PROSITE" id="PS51257">
    <property type="entry name" value="PROKAR_LIPOPROTEIN"/>
    <property type="match status" value="1"/>
</dbReference>
<evidence type="ECO:0000256" key="1">
    <source>
        <dbReference type="SAM" id="MobiDB-lite"/>
    </source>
</evidence>
<evidence type="ECO:0008006" key="5">
    <source>
        <dbReference type="Google" id="ProtNLM"/>
    </source>
</evidence>
<gene>
    <name evidence="3" type="ORF">BJD16_09405</name>
</gene>
<feature type="region of interest" description="Disordered" evidence="1">
    <location>
        <begin position="179"/>
        <end position="200"/>
    </location>
</feature>
<feature type="signal peptide" evidence="2">
    <location>
        <begin position="1"/>
        <end position="24"/>
    </location>
</feature>
<accession>A0A1S2D5M7</accession>
<comment type="caution">
    <text evidence="3">The sequence shown here is derived from an EMBL/GenBank/DDBJ whole genome shotgun (WGS) entry which is preliminary data.</text>
</comment>
<proteinExistence type="predicted"/>
<dbReference type="Proteomes" id="UP000179934">
    <property type="component" value="Unassembled WGS sequence"/>
</dbReference>
<keyword evidence="2" id="KW-0732">Signal</keyword>
<dbReference type="GeneID" id="58921343"/>
<dbReference type="RefSeq" id="WP_042019165.1">
    <property type="nucleotide sequence ID" value="NZ_CDBW01000006.1"/>
</dbReference>